<dbReference type="Pfam" id="PF13945">
    <property type="entry name" value="NST1"/>
    <property type="match status" value="1"/>
</dbReference>
<evidence type="ECO:0000256" key="7">
    <source>
        <dbReference type="ARBA" id="ARBA00023054"/>
    </source>
</evidence>
<dbReference type="STRING" id="303698.A0A1V6TPU2"/>
<evidence type="ECO:0000256" key="6">
    <source>
        <dbReference type="ARBA" id="ARBA00023016"/>
    </source>
</evidence>
<dbReference type="Proteomes" id="UP000191285">
    <property type="component" value="Unassembled WGS sequence"/>
</dbReference>
<feature type="compositionally biased region" description="Polar residues" evidence="9">
    <location>
        <begin position="909"/>
        <end position="925"/>
    </location>
</feature>
<feature type="compositionally biased region" description="Basic and acidic residues" evidence="9">
    <location>
        <begin position="552"/>
        <end position="686"/>
    </location>
</feature>
<feature type="compositionally biased region" description="Acidic residues" evidence="9">
    <location>
        <begin position="333"/>
        <end position="373"/>
    </location>
</feature>
<feature type="compositionally biased region" description="Polar residues" evidence="9">
    <location>
        <begin position="764"/>
        <end position="778"/>
    </location>
</feature>
<feature type="compositionally biased region" description="Low complexity" evidence="9">
    <location>
        <begin position="737"/>
        <end position="758"/>
    </location>
</feature>
<feature type="compositionally biased region" description="Basic residues" evidence="9">
    <location>
        <begin position="148"/>
        <end position="160"/>
    </location>
</feature>
<dbReference type="AlphaFoldDB" id="A0A1V6TPU2"/>
<evidence type="ECO:0000256" key="3">
    <source>
        <dbReference type="ARBA" id="ARBA00007112"/>
    </source>
</evidence>
<feature type="compositionally biased region" description="Basic and acidic residues" evidence="9">
    <location>
        <begin position="523"/>
        <end position="542"/>
    </location>
</feature>
<dbReference type="InterPro" id="IPR025279">
    <property type="entry name" value="NST1"/>
</dbReference>
<comment type="subcellular location">
    <subcellularLocation>
        <location evidence="2 8">Cytoplasm</location>
    </subcellularLocation>
</comment>
<feature type="compositionally biased region" description="Pro residues" evidence="9">
    <location>
        <begin position="788"/>
        <end position="801"/>
    </location>
</feature>
<keyword evidence="6 8" id="KW-0346">Stress response</keyword>
<dbReference type="OrthoDB" id="21629at2759"/>
<feature type="compositionally biased region" description="Basic and acidic residues" evidence="9">
    <location>
        <begin position="98"/>
        <end position="134"/>
    </location>
</feature>
<evidence type="ECO:0000256" key="4">
    <source>
        <dbReference type="ARBA" id="ARBA00020733"/>
    </source>
</evidence>
<comment type="caution">
    <text evidence="10">The sequence shown here is derived from an EMBL/GenBank/DDBJ whole genome shotgun (WGS) entry which is preliminary data.</text>
</comment>
<feature type="compositionally biased region" description="Low complexity" evidence="9">
    <location>
        <begin position="30"/>
        <end position="42"/>
    </location>
</feature>
<evidence type="ECO:0000313" key="11">
    <source>
        <dbReference type="Proteomes" id="UP000191285"/>
    </source>
</evidence>
<dbReference type="EMBL" id="MLKD01000003">
    <property type="protein sequence ID" value="OQE28301.1"/>
    <property type="molecule type" value="Genomic_DNA"/>
</dbReference>
<organism evidence="10 11">
    <name type="scientific">Penicillium steckii</name>
    <dbReference type="NCBI Taxonomy" id="303698"/>
    <lineage>
        <taxon>Eukaryota</taxon>
        <taxon>Fungi</taxon>
        <taxon>Dikarya</taxon>
        <taxon>Ascomycota</taxon>
        <taxon>Pezizomycotina</taxon>
        <taxon>Eurotiomycetes</taxon>
        <taxon>Eurotiomycetidae</taxon>
        <taxon>Eurotiales</taxon>
        <taxon>Aspergillaceae</taxon>
        <taxon>Penicillium</taxon>
    </lineage>
</organism>
<accession>A0A1V6TPU2</accession>
<dbReference type="PANTHER" id="PTHR31780">
    <property type="entry name" value="STRESS RESPONSE PROTEIN NST1-RELATED"/>
    <property type="match status" value="1"/>
</dbReference>
<sequence length="1210" mass="134144">MNDPFLTDASALFLNSFAAEAVTPNSINTMATHASAAPTPSTNGDARGPLSHSPIDTMSTSAPAVNRKKQKRRQKQAARLATDPAAAHSPEDPTDVASPRDRHSEDYIGDHDSADFDHHERDDIYKNGDLETHLHPSISNDPDDHQHLTGRRSKKKRNKKGRSDSHTLADGSSTPLSTPSATFSHPPPPHSLPYSTRFPAKSAKESSIWNQSSLEERENIRTFWFELGEEERRQLVKVEKDAVLKKMKEQQKHSCSCTVCGRKRTAIEEELEVLYDAYYEELEQYANNNQGSFDEGAPIIPPPRLYQPPLRSPGQHTRTHGQFHPSRGRVQELPEDEDDLEDDYDDEDEEEDDEEEEEDDDELYSDEEFEDEETRAARADFFAFGNSLTVKDGILTVADDLLKNDGKHFIDMMEQLAERRMQREEDTQYNIAAAHQSFHAGHNHGPLDDEDYDDEEDEDYDSQEEEEEFDEDEMDAMTEEQRMQEGRRMFQIFAARMFEQRVMTAYREKVAEQRQKQLIEELLEEENRNEQRNAKKAREAQKKKDKKRLQKQAKEEEKARRDAEKAAEEAAAKAAQDKKLEEQRSKREEQRKKRETERKAQEEERSRKEAEKQRRLKEDRDRQAEAERKQREQKEEKKKRDEAKRKEKEERERKAKEEQERRNREEQLKRDRDPVSETQQESKESAGKMFAQPKAALHAGSIPLAPSFPSQVLPGPFQSPHYSVASPAGPKASTPVRPRQPSQQGSHSSSPHSQTTPSEFPLQPSISPRSLAQPYSGSSGIGGRPGYPQHPPLHHPQPSAPLSPLGRTNPPGFPGLGNFPSNPPGLPGMGGRPLPPDMQMYSPNSGMMNHRGFSGPGGIAAPPGINGVRPMHPGRGFPPDLGHGLSFSGHGVPGTFPMQQPGLTKPHSRQPSASFDRSPLESTGQPFPISRPSPIKRPPSTAQDHHDSTHTSSRRDMDELSTQLGSSALLDDTDDPYSSKLSQSLPGASGPGQFPPPSRASFQGPSLFAEPLGAKHAPFATSPVWGAPAPFGSAFPGTSSTWGASPGGSGWSHNHNAFAAGGHHRVHTTRPVTIRLLVIQACKHLNTLSPQPGSGGYHDVKAVLNQVEQLRPSSEPAISLKEMLDICDTEGSSQNGGGSFSIREDGNGRYVKFEPDTNSAMSGHRGSIVPGDIGSPIPGNSNPAAFGGIGAPSVFRQYSSPPTGLFGGTS</sequence>
<dbReference type="GO" id="GO:0005737">
    <property type="term" value="C:cytoplasm"/>
    <property type="evidence" value="ECO:0007669"/>
    <property type="project" value="UniProtKB-SubCell"/>
</dbReference>
<feature type="compositionally biased region" description="Acidic residues" evidence="9">
    <location>
        <begin position="448"/>
        <end position="478"/>
    </location>
</feature>
<feature type="compositionally biased region" description="Basic and acidic residues" evidence="9">
    <location>
        <begin position="943"/>
        <end position="958"/>
    </location>
</feature>
<proteinExistence type="inferred from homology"/>
<dbReference type="CDD" id="cd22249">
    <property type="entry name" value="UDM1_RNF168_RNF169-like"/>
    <property type="match status" value="1"/>
</dbReference>
<dbReference type="InterPro" id="IPR051195">
    <property type="entry name" value="Fungal_stress_NST1"/>
</dbReference>
<feature type="region of interest" description="Disordered" evidence="9">
    <location>
        <begin position="437"/>
        <end position="483"/>
    </location>
</feature>
<feature type="compositionally biased region" description="Basic residues" evidence="9">
    <location>
        <begin position="66"/>
        <end position="76"/>
    </location>
</feature>
<evidence type="ECO:0000256" key="2">
    <source>
        <dbReference type="ARBA" id="ARBA00004496"/>
    </source>
</evidence>
<evidence type="ECO:0000256" key="9">
    <source>
        <dbReference type="SAM" id="MobiDB-lite"/>
    </source>
</evidence>
<feature type="region of interest" description="Disordered" evidence="9">
    <location>
        <begin position="30"/>
        <end position="199"/>
    </location>
</feature>
<comment type="similarity">
    <text evidence="3 8">Belongs to the NST1 family.</text>
</comment>
<protein>
    <recommendedName>
        <fullName evidence="4 8">Stress response protein NST1</fullName>
    </recommendedName>
</protein>
<feature type="compositionally biased region" description="Polar residues" evidence="9">
    <location>
        <begin position="54"/>
        <end position="63"/>
    </location>
</feature>
<evidence type="ECO:0000256" key="8">
    <source>
        <dbReference type="RuleBase" id="RU049441"/>
    </source>
</evidence>
<gene>
    <name evidence="10" type="ORF">PENSTE_c003G08865</name>
</gene>
<name>A0A1V6TPU2_9EURO</name>
<comment type="function">
    <text evidence="1 8">May act as a negative regulator of salt tolerance.</text>
</comment>
<feature type="region of interest" description="Disordered" evidence="9">
    <location>
        <begin position="523"/>
        <end position="844"/>
    </location>
</feature>
<keyword evidence="7 8" id="KW-0175">Coiled coil</keyword>
<evidence type="ECO:0000313" key="10">
    <source>
        <dbReference type="EMBL" id="OQE28301.1"/>
    </source>
</evidence>
<reference evidence="11" key="1">
    <citation type="journal article" date="2017" name="Nat. Microbiol.">
        <title>Global analysis of biosynthetic gene clusters reveals vast potential of secondary metabolite production in Penicillium species.</title>
        <authorList>
            <person name="Nielsen J.C."/>
            <person name="Grijseels S."/>
            <person name="Prigent S."/>
            <person name="Ji B."/>
            <person name="Dainat J."/>
            <person name="Nielsen K.F."/>
            <person name="Frisvad J.C."/>
            <person name="Workman M."/>
            <person name="Nielsen J."/>
        </authorList>
    </citation>
    <scope>NUCLEOTIDE SEQUENCE [LARGE SCALE GENOMIC DNA]</scope>
    <source>
        <strain evidence="11">IBT 24891</strain>
    </source>
</reference>
<feature type="compositionally biased region" description="Polar residues" evidence="9">
    <location>
        <begin position="170"/>
        <end position="183"/>
    </location>
</feature>
<feature type="region of interest" description="Disordered" evidence="9">
    <location>
        <begin position="868"/>
        <end position="1006"/>
    </location>
</feature>
<keyword evidence="5 8" id="KW-0963">Cytoplasm</keyword>
<dbReference type="PANTHER" id="PTHR31780:SF10">
    <property type="entry name" value="LD36051P"/>
    <property type="match status" value="1"/>
</dbReference>
<evidence type="ECO:0000256" key="1">
    <source>
        <dbReference type="ARBA" id="ARBA00002545"/>
    </source>
</evidence>
<keyword evidence="11" id="KW-1185">Reference proteome</keyword>
<feature type="region of interest" description="Disordered" evidence="9">
    <location>
        <begin position="289"/>
        <end position="374"/>
    </location>
</feature>
<evidence type="ECO:0000256" key="5">
    <source>
        <dbReference type="ARBA" id="ARBA00022490"/>
    </source>
</evidence>